<evidence type="ECO:0000256" key="4">
    <source>
        <dbReference type="RuleBase" id="RU003694"/>
    </source>
</evidence>
<dbReference type="SUPFAM" id="SSF53901">
    <property type="entry name" value="Thiolase-like"/>
    <property type="match status" value="2"/>
</dbReference>
<sequence>MTAPTTAPGTPGTSSSTAVITGIGVAAPNGLGTEAWWAATLRGENGIRRVEAYDASAYPSSLAGLIIGFDAAGHLPGRLLPQTDRCTRLALTAADWALADSGADPAALPEYATGVVTSSATGGFEFTHREARKLWTRGPQHVSVYESFAWFYAANSGQISIRHGIRGASGVFVAEQAGGLDAIGHARRTLRKGSSLVVTGGVESALDPWGFVSHIAGGRVSRRTEADRAYLPFDKDASGHVPGEGGAMLVLEDMSAAVRRQAPRVYGELAGYAATFDPPPGSGRPPGLERAARLALADAGLAPGDVDAVFADAAAVPALDDAEAAAVEALFGPYGVPVSVPKTLTGRLMGGAGPLDVVAALLSIRDGVLPPVAHVDRPVPHHRLDLVRGEPRPARVRHALVLARGHGGFNAAAVVSGAPDLPSAAADPSATFPPVPDP</sequence>
<organism evidence="6 7">
    <name type="scientific">Streptomyces lacrimifluminis</name>
    <dbReference type="NCBI Taxonomy" id="1500077"/>
    <lineage>
        <taxon>Bacteria</taxon>
        <taxon>Bacillati</taxon>
        <taxon>Actinomycetota</taxon>
        <taxon>Actinomycetes</taxon>
        <taxon>Kitasatosporales</taxon>
        <taxon>Streptomycetaceae</taxon>
        <taxon>Streptomyces</taxon>
    </lineage>
</organism>
<dbReference type="GO" id="GO:0006633">
    <property type="term" value="P:fatty acid biosynthetic process"/>
    <property type="evidence" value="ECO:0007669"/>
    <property type="project" value="TreeGrafter"/>
</dbReference>
<keyword evidence="2 4" id="KW-0808">Transferase</keyword>
<dbReference type="InterPro" id="IPR016039">
    <property type="entry name" value="Thiolase-like"/>
</dbReference>
<evidence type="ECO:0000256" key="2">
    <source>
        <dbReference type="ARBA" id="ARBA00022679"/>
    </source>
</evidence>
<gene>
    <name evidence="6" type="ORF">GCM10012282_08910</name>
</gene>
<dbReference type="RefSeq" id="WP_189145902.1">
    <property type="nucleotide sequence ID" value="NZ_BAABER010000006.1"/>
</dbReference>
<dbReference type="InterPro" id="IPR014031">
    <property type="entry name" value="Ketoacyl_synth_C"/>
</dbReference>
<dbReference type="EMBL" id="BMMU01000002">
    <property type="protein sequence ID" value="GGJ14838.1"/>
    <property type="molecule type" value="Genomic_DNA"/>
</dbReference>
<dbReference type="Pfam" id="PF02801">
    <property type="entry name" value="Ketoacyl-synt_C"/>
    <property type="match status" value="1"/>
</dbReference>
<proteinExistence type="inferred from homology"/>
<dbReference type="InterPro" id="IPR000794">
    <property type="entry name" value="Beta-ketoacyl_synthase"/>
</dbReference>
<dbReference type="PANTHER" id="PTHR11712">
    <property type="entry name" value="POLYKETIDE SYNTHASE-RELATED"/>
    <property type="match status" value="1"/>
</dbReference>
<dbReference type="Pfam" id="PF00109">
    <property type="entry name" value="ketoacyl-synt"/>
    <property type="match status" value="1"/>
</dbReference>
<reference evidence="6" key="2">
    <citation type="submission" date="2020-09" db="EMBL/GenBank/DDBJ databases">
        <authorList>
            <person name="Sun Q."/>
            <person name="Zhou Y."/>
        </authorList>
    </citation>
    <scope>NUCLEOTIDE SEQUENCE</scope>
    <source>
        <strain evidence="6">CGMCC 4.7272</strain>
    </source>
</reference>
<comment type="caution">
    <text evidence="6">The sequence shown here is derived from an EMBL/GenBank/DDBJ whole genome shotgun (WGS) entry which is preliminary data.</text>
</comment>
<evidence type="ECO:0000313" key="6">
    <source>
        <dbReference type="EMBL" id="GGJ14838.1"/>
    </source>
</evidence>
<dbReference type="AlphaFoldDB" id="A0A917NNY7"/>
<dbReference type="InterPro" id="IPR020841">
    <property type="entry name" value="PKS_Beta-ketoAc_synthase_dom"/>
</dbReference>
<evidence type="ECO:0000256" key="3">
    <source>
        <dbReference type="ARBA" id="ARBA00023315"/>
    </source>
</evidence>
<dbReference type="SMART" id="SM00825">
    <property type="entry name" value="PKS_KS"/>
    <property type="match status" value="1"/>
</dbReference>
<keyword evidence="7" id="KW-1185">Reference proteome</keyword>
<evidence type="ECO:0000259" key="5">
    <source>
        <dbReference type="PROSITE" id="PS52004"/>
    </source>
</evidence>
<dbReference type="PROSITE" id="PS52004">
    <property type="entry name" value="KS3_2"/>
    <property type="match status" value="1"/>
</dbReference>
<dbReference type="InterPro" id="IPR014030">
    <property type="entry name" value="Ketoacyl_synth_N"/>
</dbReference>
<accession>A0A917NNY7</accession>
<dbReference type="GO" id="GO:0004315">
    <property type="term" value="F:3-oxoacyl-[acyl-carrier-protein] synthase activity"/>
    <property type="evidence" value="ECO:0007669"/>
    <property type="project" value="TreeGrafter"/>
</dbReference>
<name>A0A917NNY7_9ACTN</name>
<reference evidence="6" key="1">
    <citation type="journal article" date="2014" name="Int. J. Syst. Evol. Microbiol.">
        <title>Complete genome sequence of Corynebacterium casei LMG S-19264T (=DSM 44701T), isolated from a smear-ripened cheese.</title>
        <authorList>
            <consortium name="US DOE Joint Genome Institute (JGI-PGF)"/>
            <person name="Walter F."/>
            <person name="Albersmeier A."/>
            <person name="Kalinowski J."/>
            <person name="Ruckert C."/>
        </authorList>
    </citation>
    <scope>NUCLEOTIDE SEQUENCE</scope>
    <source>
        <strain evidence="6">CGMCC 4.7272</strain>
    </source>
</reference>
<keyword evidence="3" id="KW-0012">Acyltransferase</keyword>
<comment type="similarity">
    <text evidence="1 4">Belongs to the thiolase-like superfamily. Beta-ketoacyl-ACP synthases family.</text>
</comment>
<dbReference type="PANTHER" id="PTHR11712:SF322">
    <property type="entry name" value="POLYKETIDE BETA-KETOACYL SYNTHASE 2-RELATED"/>
    <property type="match status" value="1"/>
</dbReference>
<evidence type="ECO:0000256" key="1">
    <source>
        <dbReference type="ARBA" id="ARBA00008467"/>
    </source>
</evidence>
<evidence type="ECO:0000313" key="7">
    <source>
        <dbReference type="Proteomes" id="UP000625682"/>
    </source>
</evidence>
<dbReference type="Proteomes" id="UP000625682">
    <property type="component" value="Unassembled WGS sequence"/>
</dbReference>
<feature type="domain" description="Ketosynthase family 3 (KS3)" evidence="5">
    <location>
        <begin position="15"/>
        <end position="417"/>
    </location>
</feature>
<dbReference type="Gene3D" id="3.40.47.10">
    <property type="match status" value="2"/>
</dbReference>
<protein>
    <submittedName>
        <fullName evidence="6">Actinorhodin polyketide putative beta-ketoacyl synthase 2</fullName>
    </submittedName>
</protein>